<reference evidence="3 4" key="1">
    <citation type="journal article" date="2016" name="Antonie Van Leeuwenhoek">
        <title>Nocardia donostiensis sp. nov., isolated from human respiratory specimens.</title>
        <authorList>
            <person name="Ercibengoa M."/>
            <person name="Bell M."/>
            <person name="Marimon J.M."/>
            <person name="Humrighouse B."/>
            <person name="Klenk H.P."/>
            <person name="Potter G."/>
            <person name="Perez-Trallero E."/>
        </authorList>
    </citation>
    <scope>NUCLEOTIDE SEQUENCE [LARGE SCALE GENOMIC DNA]</scope>
    <source>
        <strain evidence="3 4">X1655</strain>
    </source>
</reference>
<comment type="caution">
    <text evidence="3">The sequence shown here is derived from an EMBL/GenBank/DDBJ whole genome shotgun (WGS) entry which is preliminary data.</text>
</comment>
<evidence type="ECO:0000256" key="1">
    <source>
        <dbReference type="SAM" id="Phobius"/>
    </source>
</evidence>
<evidence type="ECO:0000313" key="4">
    <source>
        <dbReference type="Proteomes" id="UP000188836"/>
    </source>
</evidence>
<evidence type="ECO:0000313" key="3">
    <source>
        <dbReference type="EMBL" id="ONM46887.1"/>
    </source>
</evidence>
<accession>A0A1V2TBL2</accession>
<protein>
    <recommendedName>
        <fullName evidence="2">CAAX prenyl protease 2/Lysostaphin resistance protein A-like domain-containing protein</fullName>
    </recommendedName>
</protein>
<keyword evidence="1" id="KW-0812">Transmembrane</keyword>
<keyword evidence="1" id="KW-0472">Membrane</keyword>
<gene>
    <name evidence="3" type="ORF">B0T46_20645</name>
</gene>
<feature type="transmembrane region" description="Helical" evidence="1">
    <location>
        <begin position="20"/>
        <end position="38"/>
    </location>
</feature>
<dbReference type="EMBL" id="MUMY01000019">
    <property type="protein sequence ID" value="ONM46887.1"/>
    <property type="molecule type" value="Genomic_DNA"/>
</dbReference>
<feature type="transmembrane region" description="Helical" evidence="1">
    <location>
        <begin position="207"/>
        <end position="225"/>
    </location>
</feature>
<dbReference type="STRING" id="1538463.B0T36_20690"/>
<dbReference type="AlphaFoldDB" id="A0A1V2TBL2"/>
<keyword evidence="1" id="KW-1133">Transmembrane helix</keyword>
<dbReference type="Pfam" id="PF02517">
    <property type="entry name" value="Rce1-like"/>
    <property type="match status" value="1"/>
</dbReference>
<dbReference type="InterPro" id="IPR003675">
    <property type="entry name" value="Rce1/LyrA-like_dom"/>
</dbReference>
<organism evidence="3 4">
    <name type="scientific">Nocardia donostiensis</name>
    <dbReference type="NCBI Taxonomy" id="1538463"/>
    <lineage>
        <taxon>Bacteria</taxon>
        <taxon>Bacillati</taxon>
        <taxon>Actinomycetota</taxon>
        <taxon>Actinomycetes</taxon>
        <taxon>Mycobacteriales</taxon>
        <taxon>Nocardiaceae</taxon>
        <taxon>Nocardia</taxon>
    </lineage>
</organism>
<dbReference type="OrthoDB" id="9777755at2"/>
<feature type="domain" description="CAAX prenyl protease 2/Lysostaphin resistance protein A-like" evidence="2">
    <location>
        <begin position="93"/>
        <end position="194"/>
    </location>
</feature>
<evidence type="ECO:0000259" key="2">
    <source>
        <dbReference type="Pfam" id="PF02517"/>
    </source>
</evidence>
<dbReference type="RefSeq" id="WP_077119923.1">
    <property type="nucleotide sequence ID" value="NZ_MUKP01000022.1"/>
</dbReference>
<keyword evidence="4" id="KW-1185">Reference proteome</keyword>
<name>A0A1V2TBL2_9NOCA</name>
<dbReference type="GO" id="GO:0080120">
    <property type="term" value="P:CAAX-box protein maturation"/>
    <property type="evidence" value="ECO:0007669"/>
    <property type="project" value="UniProtKB-ARBA"/>
</dbReference>
<feature type="transmembrane region" description="Helical" evidence="1">
    <location>
        <begin position="95"/>
        <end position="119"/>
    </location>
</feature>
<dbReference type="Proteomes" id="UP000188836">
    <property type="component" value="Unassembled WGS sequence"/>
</dbReference>
<feature type="transmembrane region" description="Helical" evidence="1">
    <location>
        <begin position="131"/>
        <end position="148"/>
    </location>
</feature>
<proteinExistence type="predicted"/>
<dbReference type="GO" id="GO:0004175">
    <property type="term" value="F:endopeptidase activity"/>
    <property type="evidence" value="ECO:0007669"/>
    <property type="project" value="UniProtKB-ARBA"/>
</dbReference>
<sequence>MPFLVVGAIAGSIPGLPNELPSSAFMFVCPAVAAYLVAGRSGRRALTRWALRMGTPDAMPWIAVALMLVPALLLLAYTLLWLGGAHTHADPPWRMLPVFLVVFLIAALAEEIGWTGYVLGPLRHRLDATTAGLLLGLVWAVWHLIPLLQVGRTVAWIGGWFVSTVALRVLIVSVYEASGGLALTATTVHATSNVGSSLFPGYTTAPAMWVVGMVTAAAALFCVLLRSSAVTCPPGSVRPQRRRRYA</sequence>
<feature type="transmembrane region" description="Helical" evidence="1">
    <location>
        <begin position="59"/>
        <end position="83"/>
    </location>
</feature>